<dbReference type="AlphaFoldDB" id="A0A151X3I9"/>
<accession>A0A151X3I9</accession>
<organism evidence="1 2">
    <name type="scientific">Mycetomoellerius zeteki</name>
    <dbReference type="NCBI Taxonomy" id="64791"/>
    <lineage>
        <taxon>Eukaryota</taxon>
        <taxon>Metazoa</taxon>
        <taxon>Ecdysozoa</taxon>
        <taxon>Arthropoda</taxon>
        <taxon>Hexapoda</taxon>
        <taxon>Insecta</taxon>
        <taxon>Pterygota</taxon>
        <taxon>Neoptera</taxon>
        <taxon>Endopterygota</taxon>
        <taxon>Hymenoptera</taxon>
        <taxon>Apocrita</taxon>
        <taxon>Aculeata</taxon>
        <taxon>Formicoidea</taxon>
        <taxon>Formicidae</taxon>
        <taxon>Myrmicinae</taxon>
        <taxon>Mycetomoellerius</taxon>
    </lineage>
</organism>
<proteinExistence type="predicted"/>
<reference evidence="1 2" key="1">
    <citation type="submission" date="2015-09" db="EMBL/GenBank/DDBJ databases">
        <title>Trachymyrmex zeteki WGS genome.</title>
        <authorList>
            <person name="Nygaard S."/>
            <person name="Hu H."/>
            <person name="Boomsma J."/>
            <person name="Zhang G."/>
        </authorList>
    </citation>
    <scope>NUCLEOTIDE SEQUENCE [LARGE SCALE GENOMIC DNA]</scope>
    <source>
        <strain evidence="1">Tzet28-1</strain>
        <tissue evidence="1">Whole body</tissue>
    </source>
</reference>
<evidence type="ECO:0000313" key="2">
    <source>
        <dbReference type="Proteomes" id="UP000075809"/>
    </source>
</evidence>
<keyword evidence="2" id="KW-1185">Reference proteome</keyword>
<dbReference type="EMBL" id="KQ982562">
    <property type="protein sequence ID" value="KYQ54849.1"/>
    <property type="molecule type" value="Genomic_DNA"/>
</dbReference>
<name>A0A151X3I9_9HYME</name>
<dbReference type="Proteomes" id="UP000075809">
    <property type="component" value="Unassembled WGS sequence"/>
</dbReference>
<sequence length="110" mass="12253">MEPIHFRRNKEDWVETELIFSLDNIHPPSNRKKPLLLSGGGAISIAHRARTLHPRFTIDLHGESFARDDGDAATLGQPPAGMSESSLHLTHVQTVLQTNYLYQIVPDVCG</sequence>
<gene>
    <name evidence="1" type="ORF">ALC60_06190</name>
</gene>
<evidence type="ECO:0000313" key="1">
    <source>
        <dbReference type="EMBL" id="KYQ54849.1"/>
    </source>
</evidence>
<protein>
    <submittedName>
        <fullName evidence="1">Uncharacterized protein</fullName>
    </submittedName>
</protein>